<gene>
    <name evidence="3" type="ORF">SAMN05216360_101306</name>
</gene>
<organism evidence="3 4">
    <name type="scientific">Methylobacterium phyllostachyos</name>
    <dbReference type="NCBI Taxonomy" id="582672"/>
    <lineage>
        <taxon>Bacteria</taxon>
        <taxon>Pseudomonadati</taxon>
        <taxon>Pseudomonadota</taxon>
        <taxon>Alphaproteobacteria</taxon>
        <taxon>Hyphomicrobiales</taxon>
        <taxon>Methylobacteriaceae</taxon>
        <taxon>Methylobacterium</taxon>
    </lineage>
</organism>
<dbReference type="AlphaFoldDB" id="A0A1G9RMV0"/>
<proteinExistence type="predicted"/>
<evidence type="ECO:0000313" key="4">
    <source>
        <dbReference type="Proteomes" id="UP000198704"/>
    </source>
</evidence>
<feature type="chain" id="PRO_5011609573" description="PXPV repeat-containing protein" evidence="2">
    <location>
        <begin position="25"/>
        <end position="106"/>
    </location>
</feature>
<dbReference type="RefSeq" id="WP_091712720.1">
    <property type="nucleotide sequence ID" value="NZ_FNHS01000001.1"/>
</dbReference>
<evidence type="ECO:0008006" key="5">
    <source>
        <dbReference type="Google" id="ProtNLM"/>
    </source>
</evidence>
<keyword evidence="4" id="KW-1185">Reference proteome</keyword>
<accession>A0A1G9RMV0</accession>
<dbReference type="Proteomes" id="UP000198704">
    <property type="component" value="Unassembled WGS sequence"/>
</dbReference>
<keyword evidence="2" id="KW-0732">Signal</keyword>
<evidence type="ECO:0000313" key="3">
    <source>
        <dbReference type="EMBL" id="SDM24257.1"/>
    </source>
</evidence>
<evidence type="ECO:0000256" key="2">
    <source>
        <dbReference type="SAM" id="SignalP"/>
    </source>
</evidence>
<dbReference type="STRING" id="582672.SAMN05216360_101306"/>
<feature type="signal peptide" evidence="2">
    <location>
        <begin position="1"/>
        <end position="24"/>
    </location>
</feature>
<feature type="region of interest" description="Disordered" evidence="1">
    <location>
        <begin position="28"/>
        <end position="49"/>
    </location>
</feature>
<reference evidence="4" key="1">
    <citation type="submission" date="2016-10" db="EMBL/GenBank/DDBJ databases">
        <authorList>
            <person name="Varghese N."/>
            <person name="Submissions S."/>
        </authorList>
    </citation>
    <scope>NUCLEOTIDE SEQUENCE [LARGE SCALE GENOMIC DNA]</scope>
    <source>
        <strain evidence="4">BL47</strain>
    </source>
</reference>
<protein>
    <recommendedName>
        <fullName evidence="5">PXPV repeat-containing protein</fullName>
    </recommendedName>
</protein>
<name>A0A1G9RMV0_9HYPH</name>
<sequence length="106" mass="11739">MFRYAAALLAGTASLAISAGPGFAADPPLYRTQPGPGRRVAGPPPGPTRPPLYSYYGEYQYPVPFGYGYTYAPTRSHGFEYGYYGPRYAWSDPDWYDGPAFSHPEW</sequence>
<dbReference type="OrthoDB" id="8005071at2"/>
<evidence type="ECO:0000256" key="1">
    <source>
        <dbReference type="SAM" id="MobiDB-lite"/>
    </source>
</evidence>
<dbReference type="EMBL" id="FNHS01000001">
    <property type="protein sequence ID" value="SDM24257.1"/>
    <property type="molecule type" value="Genomic_DNA"/>
</dbReference>